<dbReference type="AlphaFoldDB" id="A0A0C2Z0U0"/>
<organism evidence="1 2">
    <name type="scientific">Scleroderma citrinum Foug A</name>
    <dbReference type="NCBI Taxonomy" id="1036808"/>
    <lineage>
        <taxon>Eukaryota</taxon>
        <taxon>Fungi</taxon>
        <taxon>Dikarya</taxon>
        <taxon>Basidiomycota</taxon>
        <taxon>Agaricomycotina</taxon>
        <taxon>Agaricomycetes</taxon>
        <taxon>Agaricomycetidae</taxon>
        <taxon>Boletales</taxon>
        <taxon>Sclerodermatineae</taxon>
        <taxon>Sclerodermataceae</taxon>
        <taxon>Scleroderma</taxon>
    </lineage>
</organism>
<dbReference type="EMBL" id="KN822135">
    <property type="protein sequence ID" value="KIM55443.1"/>
    <property type="molecule type" value="Genomic_DNA"/>
</dbReference>
<evidence type="ECO:0000313" key="2">
    <source>
        <dbReference type="Proteomes" id="UP000053989"/>
    </source>
</evidence>
<protein>
    <submittedName>
        <fullName evidence="1">Uncharacterized protein</fullName>
    </submittedName>
</protein>
<reference evidence="2" key="2">
    <citation type="submission" date="2015-01" db="EMBL/GenBank/DDBJ databases">
        <title>Evolutionary Origins and Diversification of the Mycorrhizal Mutualists.</title>
        <authorList>
            <consortium name="DOE Joint Genome Institute"/>
            <consortium name="Mycorrhizal Genomics Consortium"/>
            <person name="Kohler A."/>
            <person name="Kuo A."/>
            <person name="Nagy L.G."/>
            <person name="Floudas D."/>
            <person name="Copeland A."/>
            <person name="Barry K.W."/>
            <person name="Cichocki N."/>
            <person name="Veneault-Fourrey C."/>
            <person name="LaButti K."/>
            <person name="Lindquist E.A."/>
            <person name="Lipzen A."/>
            <person name="Lundell T."/>
            <person name="Morin E."/>
            <person name="Murat C."/>
            <person name="Riley R."/>
            <person name="Ohm R."/>
            <person name="Sun H."/>
            <person name="Tunlid A."/>
            <person name="Henrissat B."/>
            <person name="Grigoriev I.V."/>
            <person name="Hibbett D.S."/>
            <person name="Martin F."/>
        </authorList>
    </citation>
    <scope>NUCLEOTIDE SEQUENCE [LARGE SCALE GENOMIC DNA]</scope>
    <source>
        <strain evidence="2">Foug A</strain>
    </source>
</reference>
<gene>
    <name evidence="1" type="ORF">SCLCIDRAFT_1221130</name>
</gene>
<name>A0A0C2Z0U0_9AGAM</name>
<reference evidence="1 2" key="1">
    <citation type="submission" date="2014-04" db="EMBL/GenBank/DDBJ databases">
        <authorList>
            <consortium name="DOE Joint Genome Institute"/>
            <person name="Kuo A."/>
            <person name="Kohler A."/>
            <person name="Nagy L.G."/>
            <person name="Floudas D."/>
            <person name="Copeland A."/>
            <person name="Barry K.W."/>
            <person name="Cichocki N."/>
            <person name="Veneault-Fourrey C."/>
            <person name="LaButti K."/>
            <person name="Lindquist E.A."/>
            <person name="Lipzen A."/>
            <person name="Lundell T."/>
            <person name="Morin E."/>
            <person name="Murat C."/>
            <person name="Sun H."/>
            <person name="Tunlid A."/>
            <person name="Henrissat B."/>
            <person name="Grigoriev I.V."/>
            <person name="Hibbett D.S."/>
            <person name="Martin F."/>
            <person name="Nordberg H.P."/>
            <person name="Cantor M.N."/>
            <person name="Hua S.X."/>
        </authorList>
    </citation>
    <scope>NUCLEOTIDE SEQUENCE [LARGE SCALE GENOMIC DNA]</scope>
    <source>
        <strain evidence="1 2">Foug A</strain>
    </source>
</reference>
<evidence type="ECO:0000313" key="1">
    <source>
        <dbReference type="EMBL" id="KIM55443.1"/>
    </source>
</evidence>
<sequence length="80" mass="8840">MVSLMGDGIGPANGNERATAEYSINFREPLSVAMDQIVPVLLWTSRRTYRVPIRSGRSEEKCSRVCGLRELNGDTVRKGA</sequence>
<keyword evidence="2" id="KW-1185">Reference proteome</keyword>
<accession>A0A0C2Z0U0</accession>
<dbReference type="InParanoid" id="A0A0C2Z0U0"/>
<dbReference type="HOGENOM" id="CLU_2591175_0_0_1"/>
<dbReference type="Proteomes" id="UP000053989">
    <property type="component" value="Unassembled WGS sequence"/>
</dbReference>
<proteinExistence type="predicted"/>